<dbReference type="Pfam" id="PF13848">
    <property type="entry name" value="Thioredoxin_6"/>
    <property type="match status" value="1"/>
</dbReference>
<dbReference type="GO" id="GO:0006457">
    <property type="term" value="P:protein folding"/>
    <property type="evidence" value="ECO:0007669"/>
    <property type="project" value="TreeGrafter"/>
</dbReference>
<dbReference type="InterPro" id="IPR036249">
    <property type="entry name" value="Thioredoxin-like_sf"/>
</dbReference>
<dbReference type="PRINTS" id="PR00421">
    <property type="entry name" value="THIOREDOXIN"/>
</dbReference>
<keyword evidence="8" id="KW-1015">Disulfide bond</keyword>
<accession>A0A9Q0YRQ2</accession>
<dbReference type="FunFam" id="3.40.30.10:FF:000152">
    <property type="entry name" value="Protein disulfide-isomerase"/>
    <property type="match status" value="1"/>
</dbReference>
<evidence type="ECO:0000256" key="10">
    <source>
        <dbReference type="ARBA" id="ARBA00023284"/>
    </source>
</evidence>
<evidence type="ECO:0000256" key="9">
    <source>
        <dbReference type="ARBA" id="ARBA00023235"/>
    </source>
</evidence>
<organism evidence="14 15">
    <name type="scientific">Salix koriyanagi</name>
    <dbReference type="NCBI Taxonomy" id="2511006"/>
    <lineage>
        <taxon>Eukaryota</taxon>
        <taxon>Viridiplantae</taxon>
        <taxon>Streptophyta</taxon>
        <taxon>Embryophyta</taxon>
        <taxon>Tracheophyta</taxon>
        <taxon>Spermatophyta</taxon>
        <taxon>Magnoliopsida</taxon>
        <taxon>eudicotyledons</taxon>
        <taxon>Gunneridae</taxon>
        <taxon>Pentapetalae</taxon>
        <taxon>rosids</taxon>
        <taxon>fabids</taxon>
        <taxon>Malpighiales</taxon>
        <taxon>Salicaceae</taxon>
        <taxon>Saliceae</taxon>
        <taxon>Salix</taxon>
    </lineage>
</organism>
<dbReference type="Pfam" id="PF00085">
    <property type="entry name" value="Thioredoxin"/>
    <property type="match status" value="1"/>
</dbReference>
<evidence type="ECO:0000256" key="7">
    <source>
        <dbReference type="ARBA" id="ARBA00022824"/>
    </source>
</evidence>
<dbReference type="NCBIfam" id="TIGR01126">
    <property type="entry name" value="pdi_dom"/>
    <property type="match status" value="1"/>
</dbReference>
<sequence>MNSLLILKDFNVDALEKFVEESSIPIVTLFNKDPSNHPFVVKYFDSPLSKAMLFMNFSSENADSIRTKYQELAGQHKGDGLVFLLGDMEASQGALQYFGLREDQVPLVVIQTTDGQKYLKANLESDQIAPWLKEYKEGKVPAFKKSEPIPEVNDEPVKVVVADSLGELVTNSGKNVLLEFYAPWCGHCQKLAPILEEVAISYQSDADVLIAKLDATANDIPSDTYDVKGFPTIFFRSATGKLVQYEGDRTKQDMIDFIEKNRDKIGQQEPAAAAADKEEEPAKDEL</sequence>
<evidence type="ECO:0000256" key="2">
    <source>
        <dbReference type="ARBA" id="ARBA00004319"/>
    </source>
</evidence>
<keyword evidence="10" id="KW-0676">Redox-active center</keyword>
<gene>
    <name evidence="14" type="ORF">OIU74_010455</name>
</gene>
<feature type="domain" description="Thioredoxin" evidence="13">
    <location>
        <begin position="134"/>
        <end position="263"/>
    </location>
</feature>
<reference evidence="14" key="2">
    <citation type="journal article" date="2023" name="Int. J. Mol. Sci.">
        <title>De Novo Assembly and Annotation of 11 Diverse Shrub Willow (Salix) Genomes Reveals Novel Gene Organization in Sex-Linked Regions.</title>
        <authorList>
            <person name="Hyden B."/>
            <person name="Feng K."/>
            <person name="Yates T.B."/>
            <person name="Jawdy S."/>
            <person name="Cereghino C."/>
            <person name="Smart L.B."/>
            <person name="Muchero W."/>
        </authorList>
    </citation>
    <scope>NUCLEOTIDE SEQUENCE</scope>
    <source>
        <tissue evidence="14">Shoot tip</tissue>
    </source>
</reference>
<dbReference type="FunFam" id="3.40.30.10:FF:000143">
    <property type="entry name" value="Protein disulfide-isomerase"/>
    <property type="match status" value="1"/>
</dbReference>
<dbReference type="AlphaFoldDB" id="A0A9Q0YRQ2"/>
<evidence type="ECO:0000256" key="4">
    <source>
        <dbReference type="ARBA" id="ARBA00012723"/>
    </source>
</evidence>
<dbReference type="EC" id="5.3.4.1" evidence="4"/>
<dbReference type="Proteomes" id="UP001151752">
    <property type="component" value="Chromosome 2"/>
</dbReference>
<evidence type="ECO:0000256" key="8">
    <source>
        <dbReference type="ARBA" id="ARBA00023157"/>
    </source>
</evidence>
<dbReference type="PROSITE" id="PS51352">
    <property type="entry name" value="THIOREDOXIN_2"/>
    <property type="match status" value="1"/>
</dbReference>
<evidence type="ECO:0000256" key="3">
    <source>
        <dbReference type="ARBA" id="ARBA00006347"/>
    </source>
</evidence>
<name>A0A9Q0YRQ2_9ROSI</name>
<evidence type="ECO:0000256" key="1">
    <source>
        <dbReference type="ARBA" id="ARBA00001182"/>
    </source>
</evidence>
<dbReference type="GO" id="GO:0003756">
    <property type="term" value="F:protein disulfide isomerase activity"/>
    <property type="evidence" value="ECO:0007669"/>
    <property type="project" value="UniProtKB-EC"/>
</dbReference>
<evidence type="ECO:0000256" key="5">
    <source>
        <dbReference type="ARBA" id="ARBA00022729"/>
    </source>
</evidence>
<keyword evidence="6" id="KW-0677">Repeat</keyword>
<dbReference type="PANTHER" id="PTHR18929">
    <property type="entry name" value="PROTEIN DISULFIDE ISOMERASE"/>
    <property type="match status" value="1"/>
</dbReference>
<proteinExistence type="inferred from homology"/>
<dbReference type="EMBL" id="JAPFFM010000015">
    <property type="protein sequence ID" value="KAJ6709361.1"/>
    <property type="molecule type" value="Genomic_DNA"/>
</dbReference>
<dbReference type="PANTHER" id="PTHR18929:SF132">
    <property type="entry name" value="PROTEIN DISULFIDE-ISOMERASE A3"/>
    <property type="match status" value="1"/>
</dbReference>
<evidence type="ECO:0000313" key="14">
    <source>
        <dbReference type="EMBL" id="KAJ6709361.1"/>
    </source>
</evidence>
<comment type="caution">
    <text evidence="14">The sequence shown here is derived from an EMBL/GenBank/DDBJ whole genome shotgun (WGS) entry which is preliminary data.</text>
</comment>
<dbReference type="CDD" id="cd02982">
    <property type="entry name" value="PDI_b'_family"/>
    <property type="match status" value="1"/>
</dbReference>
<evidence type="ECO:0000256" key="11">
    <source>
        <dbReference type="RuleBase" id="RU004208"/>
    </source>
</evidence>
<dbReference type="InterPro" id="IPR013766">
    <property type="entry name" value="Thioredoxin_domain"/>
</dbReference>
<protein>
    <recommendedName>
        <fullName evidence="4">protein disulfide-isomerase</fullName>
        <ecNumber evidence="4">5.3.4.1</ecNumber>
    </recommendedName>
</protein>
<dbReference type="GO" id="GO:0005788">
    <property type="term" value="C:endoplasmic reticulum lumen"/>
    <property type="evidence" value="ECO:0007669"/>
    <property type="project" value="UniProtKB-SubCell"/>
</dbReference>
<reference evidence="14" key="1">
    <citation type="submission" date="2022-11" db="EMBL/GenBank/DDBJ databases">
        <authorList>
            <person name="Hyden B.L."/>
            <person name="Feng K."/>
            <person name="Yates T."/>
            <person name="Jawdy S."/>
            <person name="Smart L.B."/>
            <person name="Muchero W."/>
        </authorList>
    </citation>
    <scope>NUCLEOTIDE SEQUENCE</scope>
    <source>
        <tissue evidence="14">Shoot tip</tissue>
    </source>
</reference>
<keyword evidence="7" id="KW-0256">Endoplasmic reticulum</keyword>
<dbReference type="Gene3D" id="3.40.30.10">
    <property type="entry name" value="Glutaredoxin"/>
    <property type="match status" value="2"/>
</dbReference>
<dbReference type="PROSITE" id="PS00194">
    <property type="entry name" value="THIOREDOXIN_1"/>
    <property type="match status" value="1"/>
</dbReference>
<evidence type="ECO:0000313" key="15">
    <source>
        <dbReference type="Proteomes" id="UP001151752"/>
    </source>
</evidence>
<keyword evidence="5" id="KW-0732">Signal</keyword>
<keyword evidence="15" id="KW-1185">Reference proteome</keyword>
<comment type="catalytic activity">
    <reaction evidence="1">
        <text>Catalyzes the rearrangement of -S-S- bonds in proteins.</text>
        <dbReference type="EC" id="5.3.4.1"/>
    </reaction>
</comment>
<comment type="similarity">
    <text evidence="3 11">Belongs to the protein disulfide isomerase family.</text>
</comment>
<feature type="region of interest" description="Disordered" evidence="12">
    <location>
        <begin position="266"/>
        <end position="286"/>
    </location>
</feature>
<evidence type="ECO:0000256" key="6">
    <source>
        <dbReference type="ARBA" id="ARBA00022737"/>
    </source>
</evidence>
<evidence type="ECO:0000259" key="13">
    <source>
        <dbReference type="PROSITE" id="PS51352"/>
    </source>
</evidence>
<feature type="compositionally biased region" description="Acidic residues" evidence="12">
    <location>
        <begin position="277"/>
        <end position="286"/>
    </location>
</feature>
<dbReference type="SUPFAM" id="SSF52833">
    <property type="entry name" value="Thioredoxin-like"/>
    <property type="match status" value="2"/>
</dbReference>
<dbReference type="InterPro" id="IPR005788">
    <property type="entry name" value="PDI_thioredoxin-like_dom"/>
</dbReference>
<keyword evidence="9" id="KW-0413">Isomerase</keyword>
<dbReference type="InterPro" id="IPR017937">
    <property type="entry name" value="Thioredoxin_CS"/>
</dbReference>
<dbReference type="CDD" id="cd02995">
    <property type="entry name" value="PDI_a_PDI_a'_C"/>
    <property type="match status" value="1"/>
</dbReference>
<comment type="subcellular location">
    <subcellularLocation>
        <location evidence="2">Endoplasmic reticulum lumen</location>
    </subcellularLocation>
</comment>
<dbReference type="GO" id="GO:0034976">
    <property type="term" value="P:response to endoplasmic reticulum stress"/>
    <property type="evidence" value="ECO:0007669"/>
    <property type="project" value="TreeGrafter"/>
</dbReference>
<evidence type="ECO:0000256" key="12">
    <source>
        <dbReference type="SAM" id="MobiDB-lite"/>
    </source>
</evidence>